<dbReference type="InterPro" id="IPR023753">
    <property type="entry name" value="FAD/NAD-binding_dom"/>
</dbReference>
<dbReference type="PANTHER" id="PTHR48105">
    <property type="entry name" value="THIOREDOXIN REDUCTASE 1-RELATED-RELATED"/>
    <property type="match status" value="1"/>
</dbReference>
<keyword evidence="2" id="KW-0560">Oxidoreductase</keyword>
<dbReference type="PRINTS" id="PR00469">
    <property type="entry name" value="PNDRDTASEII"/>
</dbReference>
<organism evidence="4 5">
    <name type="scientific">Marinoscillum furvescens DSM 4134</name>
    <dbReference type="NCBI Taxonomy" id="1122208"/>
    <lineage>
        <taxon>Bacteria</taxon>
        <taxon>Pseudomonadati</taxon>
        <taxon>Bacteroidota</taxon>
        <taxon>Cytophagia</taxon>
        <taxon>Cytophagales</taxon>
        <taxon>Reichenbachiellaceae</taxon>
        <taxon>Marinoscillum</taxon>
    </lineage>
</organism>
<dbReference type="Gene3D" id="3.50.50.60">
    <property type="entry name" value="FAD/NAD(P)-binding domain"/>
    <property type="match status" value="2"/>
</dbReference>
<keyword evidence="5" id="KW-1185">Reference proteome</keyword>
<dbReference type="RefSeq" id="WP_115866509.1">
    <property type="nucleotide sequence ID" value="NZ_QREG01000001.1"/>
</dbReference>
<dbReference type="Proteomes" id="UP000256779">
    <property type="component" value="Unassembled WGS sequence"/>
</dbReference>
<feature type="domain" description="FAD/NAD(P)-binding" evidence="3">
    <location>
        <begin position="7"/>
        <end position="286"/>
    </location>
</feature>
<dbReference type="EMBL" id="QREG01000001">
    <property type="protein sequence ID" value="REE05624.1"/>
    <property type="molecule type" value="Genomic_DNA"/>
</dbReference>
<sequence length="304" mass="33024">MNTPSTFDVIIIGGSYAGLSAGLALGRSLRQTLIIDAAQPCNRFSPHSQNFLTQDGSPPLEIAATAREQVLKYESVTWLQDYAVQSQQIAGGFKVKSQVGQTFHSKKLVIATGLKDLMPDIPGFAQCWGKSIIHCPYCHGYEVRNQQTGLLANGKKALHLSSLIKNLTSKLTIFTNGPQEFDHKELALLAKHQIPVIEAPITEVIHEHGNLQKLKLADGSSNALDSLYASIPFEQHSDIAAQLGCQHNEQGFIQVNEMQQTTVEGVYACGDNCYPLRSVANAVAAGNKAGAALNMEMAQNIFHR</sequence>
<reference evidence="4 5" key="1">
    <citation type="submission" date="2018-07" db="EMBL/GenBank/DDBJ databases">
        <title>Genomic Encyclopedia of Type Strains, Phase IV (KMG-IV): sequencing the most valuable type-strain genomes for metagenomic binning, comparative biology and taxonomic classification.</title>
        <authorList>
            <person name="Goeker M."/>
        </authorList>
    </citation>
    <scope>NUCLEOTIDE SEQUENCE [LARGE SCALE GENOMIC DNA]</scope>
    <source>
        <strain evidence="4 5">DSM 4134</strain>
    </source>
</reference>
<dbReference type="GO" id="GO:0016491">
    <property type="term" value="F:oxidoreductase activity"/>
    <property type="evidence" value="ECO:0007669"/>
    <property type="project" value="UniProtKB-KW"/>
</dbReference>
<dbReference type="Pfam" id="PF07992">
    <property type="entry name" value="Pyr_redox_2"/>
    <property type="match status" value="1"/>
</dbReference>
<dbReference type="InterPro" id="IPR036188">
    <property type="entry name" value="FAD/NAD-bd_sf"/>
</dbReference>
<dbReference type="InterPro" id="IPR050097">
    <property type="entry name" value="Ferredoxin-NADP_redctase_2"/>
</dbReference>
<evidence type="ECO:0000256" key="1">
    <source>
        <dbReference type="ARBA" id="ARBA00022630"/>
    </source>
</evidence>
<dbReference type="PRINTS" id="PR00368">
    <property type="entry name" value="FADPNR"/>
</dbReference>
<evidence type="ECO:0000259" key="3">
    <source>
        <dbReference type="Pfam" id="PF07992"/>
    </source>
</evidence>
<gene>
    <name evidence="4" type="ORF">C7460_101141</name>
</gene>
<comment type="caution">
    <text evidence="4">The sequence shown here is derived from an EMBL/GenBank/DDBJ whole genome shotgun (WGS) entry which is preliminary data.</text>
</comment>
<dbReference type="OrthoDB" id="9806179at2"/>
<protein>
    <submittedName>
        <fullName evidence="4">Thioredoxin reductase</fullName>
    </submittedName>
</protein>
<evidence type="ECO:0000313" key="5">
    <source>
        <dbReference type="Proteomes" id="UP000256779"/>
    </source>
</evidence>
<evidence type="ECO:0000256" key="2">
    <source>
        <dbReference type="ARBA" id="ARBA00023002"/>
    </source>
</evidence>
<accession>A0A3D9LGN4</accession>
<dbReference type="SUPFAM" id="SSF51905">
    <property type="entry name" value="FAD/NAD(P)-binding domain"/>
    <property type="match status" value="1"/>
</dbReference>
<evidence type="ECO:0000313" key="4">
    <source>
        <dbReference type="EMBL" id="REE05624.1"/>
    </source>
</evidence>
<name>A0A3D9LGN4_MARFU</name>
<dbReference type="AlphaFoldDB" id="A0A3D9LGN4"/>
<proteinExistence type="predicted"/>
<keyword evidence="1" id="KW-0285">Flavoprotein</keyword>